<sequence length="74" mass="7771">MLRRGGMVELLIGGGGGASPVWRRLIVGSQWMGALVFAVSMSWCTGVRVATPRHDATNEAQNSVGVVGMDKDGL</sequence>
<accession>A0A1B6PNJ4</accession>
<gene>
    <name evidence="1" type="ORF">SORBI_3006G236100</name>
</gene>
<name>A0A1B6PNJ4_SORBI</name>
<organism evidence="1 2">
    <name type="scientific">Sorghum bicolor</name>
    <name type="common">Sorghum</name>
    <name type="synonym">Sorghum vulgare</name>
    <dbReference type="NCBI Taxonomy" id="4558"/>
    <lineage>
        <taxon>Eukaryota</taxon>
        <taxon>Viridiplantae</taxon>
        <taxon>Streptophyta</taxon>
        <taxon>Embryophyta</taxon>
        <taxon>Tracheophyta</taxon>
        <taxon>Spermatophyta</taxon>
        <taxon>Magnoliopsida</taxon>
        <taxon>Liliopsida</taxon>
        <taxon>Poales</taxon>
        <taxon>Poaceae</taxon>
        <taxon>PACMAD clade</taxon>
        <taxon>Panicoideae</taxon>
        <taxon>Andropogonodae</taxon>
        <taxon>Andropogoneae</taxon>
        <taxon>Sorghinae</taxon>
        <taxon>Sorghum</taxon>
    </lineage>
</organism>
<dbReference type="Gramene" id="KXG27239">
    <property type="protein sequence ID" value="KXG27239"/>
    <property type="gene ID" value="SORBI_3006G236100"/>
</dbReference>
<reference evidence="1 2" key="1">
    <citation type="journal article" date="2009" name="Nature">
        <title>The Sorghum bicolor genome and the diversification of grasses.</title>
        <authorList>
            <person name="Paterson A.H."/>
            <person name="Bowers J.E."/>
            <person name="Bruggmann R."/>
            <person name="Dubchak I."/>
            <person name="Grimwood J."/>
            <person name="Gundlach H."/>
            <person name="Haberer G."/>
            <person name="Hellsten U."/>
            <person name="Mitros T."/>
            <person name="Poliakov A."/>
            <person name="Schmutz J."/>
            <person name="Spannagl M."/>
            <person name="Tang H."/>
            <person name="Wang X."/>
            <person name="Wicker T."/>
            <person name="Bharti A.K."/>
            <person name="Chapman J."/>
            <person name="Feltus F.A."/>
            <person name="Gowik U."/>
            <person name="Grigoriev I.V."/>
            <person name="Lyons E."/>
            <person name="Maher C.A."/>
            <person name="Martis M."/>
            <person name="Narechania A."/>
            <person name="Otillar R.P."/>
            <person name="Penning B.W."/>
            <person name="Salamov A.A."/>
            <person name="Wang Y."/>
            <person name="Zhang L."/>
            <person name="Carpita N.C."/>
            <person name="Freeling M."/>
            <person name="Gingle A.R."/>
            <person name="Hash C.T."/>
            <person name="Keller B."/>
            <person name="Klein P."/>
            <person name="Kresovich S."/>
            <person name="McCann M.C."/>
            <person name="Ming R."/>
            <person name="Peterson D.G."/>
            <person name="Mehboob-ur-Rahman"/>
            <person name="Ware D."/>
            <person name="Westhoff P."/>
            <person name="Mayer K.F."/>
            <person name="Messing J."/>
            <person name="Rokhsar D.S."/>
        </authorList>
    </citation>
    <scope>NUCLEOTIDE SEQUENCE [LARGE SCALE GENOMIC DNA]</scope>
    <source>
        <strain evidence="2">cv. BTx623</strain>
    </source>
</reference>
<evidence type="ECO:0000313" key="1">
    <source>
        <dbReference type="EMBL" id="KXG27239.1"/>
    </source>
</evidence>
<evidence type="ECO:0000313" key="2">
    <source>
        <dbReference type="Proteomes" id="UP000000768"/>
    </source>
</evidence>
<protein>
    <submittedName>
        <fullName evidence="1">Uncharacterized protein</fullName>
    </submittedName>
</protein>
<dbReference type="AlphaFoldDB" id="A0A1B6PNJ4"/>
<proteinExistence type="predicted"/>
<dbReference type="InParanoid" id="A0A1B6PNJ4"/>
<dbReference type="Proteomes" id="UP000000768">
    <property type="component" value="Chromosome 6"/>
</dbReference>
<dbReference type="EMBL" id="CM000765">
    <property type="protein sequence ID" value="KXG27239.1"/>
    <property type="molecule type" value="Genomic_DNA"/>
</dbReference>
<keyword evidence="2" id="KW-1185">Reference proteome</keyword>
<reference evidence="2" key="2">
    <citation type="journal article" date="2018" name="Plant J.">
        <title>The Sorghum bicolor reference genome: improved assembly, gene annotations, a transcriptome atlas, and signatures of genome organization.</title>
        <authorList>
            <person name="McCormick R.F."/>
            <person name="Truong S.K."/>
            <person name="Sreedasyam A."/>
            <person name="Jenkins J."/>
            <person name="Shu S."/>
            <person name="Sims D."/>
            <person name="Kennedy M."/>
            <person name="Amirebrahimi M."/>
            <person name="Weers B.D."/>
            <person name="McKinley B."/>
            <person name="Mattison A."/>
            <person name="Morishige D.T."/>
            <person name="Grimwood J."/>
            <person name="Schmutz J."/>
            <person name="Mullet J.E."/>
        </authorList>
    </citation>
    <scope>NUCLEOTIDE SEQUENCE [LARGE SCALE GENOMIC DNA]</scope>
    <source>
        <strain evidence="2">cv. BTx623</strain>
    </source>
</reference>